<gene>
    <name evidence="1" type="ORF">BKA67DRAFT_276639</name>
</gene>
<sequence>MRIRAQRLLFSWRQQRGSPSLSGLGAIAGCGAIQLSSCSLGRQRKAVKSERPSWVGKGKEGLGRVIIRYGVRRQGILFSRDSSLSSNWNMYFDLDHTRKGNGANGIKIKV</sequence>
<evidence type="ECO:0000313" key="1">
    <source>
        <dbReference type="EMBL" id="KAH6654370.1"/>
    </source>
</evidence>
<dbReference type="GeneID" id="70124820"/>
<dbReference type="Proteomes" id="UP000758603">
    <property type="component" value="Unassembled WGS sequence"/>
</dbReference>
<dbReference type="RefSeq" id="XP_045958640.1">
    <property type="nucleotide sequence ID" value="XM_046095927.1"/>
</dbReference>
<organism evidence="1 2">
    <name type="scientific">Truncatella angustata</name>
    <dbReference type="NCBI Taxonomy" id="152316"/>
    <lineage>
        <taxon>Eukaryota</taxon>
        <taxon>Fungi</taxon>
        <taxon>Dikarya</taxon>
        <taxon>Ascomycota</taxon>
        <taxon>Pezizomycotina</taxon>
        <taxon>Sordariomycetes</taxon>
        <taxon>Xylariomycetidae</taxon>
        <taxon>Amphisphaeriales</taxon>
        <taxon>Sporocadaceae</taxon>
        <taxon>Truncatella</taxon>
    </lineage>
</organism>
<protein>
    <submittedName>
        <fullName evidence="1">Uncharacterized protein</fullName>
    </submittedName>
</protein>
<comment type="caution">
    <text evidence="1">The sequence shown here is derived from an EMBL/GenBank/DDBJ whole genome shotgun (WGS) entry which is preliminary data.</text>
</comment>
<dbReference type="PROSITE" id="PS51257">
    <property type="entry name" value="PROKAR_LIPOPROTEIN"/>
    <property type="match status" value="1"/>
</dbReference>
<dbReference type="EMBL" id="JAGPXC010000004">
    <property type="protein sequence ID" value="KAH6654370.1"/>
    <property type="molecule type" value="Genomic_DNA"/>
</dbReference>
<accession>A0A9P8UKT6</accession>
<reference evidence="1" key="1">
    <citation type="journal article" date="2021" name="Nat. Commun.">
        <title>Genetic determinants of endophytism in the Arabidopsis root mycobiome.</title>
        <authorList>
            <person name="Mesny F."/>
            <person name="Miyauchi S."/>
            <person name="Thiergart T."/>
            <person name="Pickel B."/>
            <person name="Atanasova L."/>
            <person name="Karlsson M."/>
            <person name="Huettel B."/>
            <person name="Barry K.W."/>
            <person name="Haridas S."/>
            <person name="Chen C."/>
            <person name="Bauer D."/>
            <person name="Andreopoulos W."/>
            <person name="Pangilinan J."/>
            <person name="LaButti K."/>
            <person name="Riley R."/>
            <person name="Lipzen A."/>
            <person name="Clum A."/>
            <person name="Drula E."/>
            <person name="Henrissat B."/>
            <person name="Kohler A."/>
            <person name="Grigoriev I.V."/>
            <person name="Martin F.M."/>
            <person name="Hacquard S."/>
        </authorList>
    </citation>
    <scope>NUCLEOTIDE SEQUENCE</scope>
    <source>
        <strain evidence="1">MPI-SDFR-AT-0073</strain>
    </source>
</reference>
<dbReference type="AlphaFoldDB" id="A0A9P8UKT6"/>
<evidence type="ECO:0000313" key="2">
    <source>
        <dbReference type="Proteomes" id="UP000758603"/>
    </source>
</evidence>
<keyword evidence="2" id="KW-1185">Reference proteome</keyword>
<name>A0A9P8UKT6_9PEZI</name>
<proteinExistence type="predicted"/>